<dbReference type="InterPro" id="IPR044878">
    <property type="entry name" value="UbiA_sf"/>
</dbReference>
<dbReference type="InterPro" id="IPR000537">
    <property type="entry name" value="UbiA_prenyltransferase"/>
</dbReference>
<protein>
    <recommendedName>
        <fullName evidence="9">Prenyltransferase</fullName>
    </recommendedName>
</protein>
<feature type="transmembrane region" description="Helical" evidence="6">
    <location>
        <begin position="167"/>
        <end position="192"/>
    </location>
</feature>
<dbReference type="EMBL" id="PUIB01000022">
    <property type="protein sequence ID" value="PQO30001.1"/>
    <property type="molecule type" value="Genomic_DNA"/>
</dbReference>
<keyword evidence="4 6" id="KW-1133">Transmembrane helix</keyword>
<feature type="transmembrane region" description="Helical" evidence="6">
    <location>
        <begin position="293"/>
        <end position="314"/>
    </location>
</feature>
<dbReference type="GO" id="GO:0016765">
    <property type="term" value="F:transferase activity, transferring alkyl or aryl (other than methyl) groups"/>
    <property type="evidence" value="ECO:0007669"/>
    <property type="project" value="InterPro"/>
</dbReference>
<proteinExistence type="predicted"/>
<evidence type="ECO:0000256" key="5">
    <source>
        <dbReference type="ARBA" id="ARBA00023136"/>
    </source>
</evidence>
<feature type="transmembrane region" description="Helical" evidence="6">
    <location>
        <begin position="366"/>
        <end position="391"/>
    </location>
</feature>
<feature type="transmembrane region" description="Helical" evidence="6">
    <location>
        <begin position="326"/>
        <end position="345"/>
    </location>
</feature>
<comment type="caution">
    <text evidence="7">The sequence shown here is derived from an EMBL/GenBank/DDBJ whole genome shotgun (WGS) entry which is preliminary data.</text>
</comment>
<keyword evidence="3 6" id="KW-0812">Transmembrane</keyword>
<dbReference type="Pfam" id="PF01040">
    <property type="entry name" value="UbiA"/>
    <property type="match status" value="1"/>
</dbReference>
<dbReference type="PANTHER" id="PTHR42723:SF1">
    <property type="entry name" value="CHLOROPHYLL SYNTHASE, CHLOROPLASTIC"/>
    <property type="match status" value="1"/>
</dbReference>
<feature type="transmembrane region" description="Helical" evidence="6">
    <location>
        <begin position="123"/>
        <end position="146"/>
    </location>
</feature>
<evidence type="ECO:0008006" key="9">
    <source>
        <dbReference type="Google" id="ProtNLM"/>
    </source>
</evidence>
<feature type="transmembrane region" description="Helical" evidence="6">
    <location>
        <begin position="264"/>
        <end position="281"/>
    </location>
</feature>
<evidence type="ECO:0000256" key="4">
    <source>
        <dbReference type="ARBA" id="ARBA00022989"/>
    </source>
</evidence>
<organism evidence="7 8">
    <name type="scientific">Blastopirellula marina</name>
    <dbReference type="NCBI Taxonomy" id="124"/>
    <lineage>
        <taxon>Bacteria</taxon>
        <taxon>Pseudomonadati</taxon>
        <taxon>Planctomycetota</taxon>
        <taxon>Planctomycetia</taxon>
        <taxon>Pirellulales</taxon>
        <taxon>Pirellulaceae</taxon>
        <taxon>Blastopirellula</taxon>
    </lineage>
</organism>
<evidence type="ECO:0000256" key="3">
    <source>
        <dbReference type="ARBA" id="ARBA00022692"/>
    </source>
</evidence>
<name>A0A2S8FCU4_9BACT</name>
<dbReference type="GO" id="GO:0016020">
    <property type="term" value="C:membrane"/>
    <property type="evidence" value="ECO:0007669"/>
    <property type="project" value="UniProtKB-SubCell"/>
</dbReference>
<evidence type="ECO:0000256" key="2">
    <source>
        <dbReference type="ARBA" id="ARBA00022475"/>
    </source>
</evidence>
<gene>
    <name evidence="7" type="ORF">C5Y98_22340</name>
</gene>
<dbReference type="Gene3D" id="1.10.357.140">
    <property type="entry name" value="UbiA prenyltransferase"/>
    <property type="match status" value="1"/>
</dbReference>
<comment type="subcellular location">
    <subcellularLocation>
        <location evidence="1">Membrane</location>
        <topology evidence="1">Multi-pass membrane protein</topology>
    </subcellularLocation>
</comment>
<dbReference type="InterPro" id="IPR050475">
    <property type="entry name" value="Prenyltransferase_related"/>
</dbReference>
<feature type="transmembrane region" description="Helical" evidence="6">
    <location>
        <begin position="225"/>
        <end position="244"/>
    </location>
</feature>
<dbReference type="CDD" id="cd13964">
    <property type="entry name" value="PT_UbiA_1"/>
    <property type="match status" value="1"/>
</dbReference>
<evidence type="ECO:0000256" key="1">
    <source>
        <dbReference type="ARBA" id="ARBA00004141"/>
    </source>
</evidence>
<evidence type="ECO:0000313" key="8">
    <source>
        <dbReference type="Proteomes" id="UP000239388"/>
    </source>
</evidence>
<feature type="transmembrane region" description="Helical" evidence="6">
    <location>
        <begin position="198"/>
        <end position="218"/>
    </location>
</feature>
<evidence type="ECO:0000313" key="7">
    <source>
        <dbReference type="EMBL" id="PQO30001.1"/>
    </source>
</evidence>
<feature type="transmembrane region" description="Helical" evidence="6">
    <location>
        <begin position="91"/>
        <end position="111"/>
    </location>
</feature>
<dbReference type="Proteomes" id="UP000239388">
    <property type="component" value="Unassembled WGS sequence"/>
</dbReference>
<dbReference type="AlphaFoldDB" id="A0A2S8FCU4"/>
<reference evidence="7 8" key="1">
    <citation type="submission" date="2018-02" db="EMBL/GenBank/DDBJ databases">
        <title>Comparative genomes isolates from brazilian mangrove.</title>
        <authorList>
            <person name="Araujo J.E."/>
            <person name="Taketani R.G."/>
            <person name="Silva M.C.P."/>
            <person name="Loureco M.V."/>
            <person name="Andreote F.D."/>
        </authorList>
    </citation>
    <scope>NUCLEOTIDE SEQUENCE [LARGE SCALE GENOMIC DNA]</scope>
    <source>
        <strain evidence="7 8">NAP PRIS-MGV</strain>
    </source>
</reference>
<keyword evidence="5 6" id="KW-0472">Membrane</keyword>
<evidence type="ECO:0000256" key="6">
    <source>
        <dbReference type="SAM" id="Phobius"/>
    </source>
</evidence>
<accession>A0A2S8FCU4</accession>
<keyword evidence="2" id="KW-1003">Cell membrane</keyword>
<sequence>MTPCFPLPFPKNPVPIARPRVLFFFVVISALDTRSQGVGILDAGSRKTYNQRSRPPHVDRDSAEDAILEDNSQSEVLPDPPWLAFCKLCRLPNLFTAWADILAGFFVVSFYSSERLTGLDFPVELVCLVIASSLIYSAGMVLNDYYDREIDAQQRPDRPIPSGAISAPAALSIAYGMLVAGCLFALLGGYAYVDSAAIPWRGGVVAVVLSLCVIAYDAVLKRTALAPWIMGSCRFFNILLGMSLAQDLPPEASWQVFSYDAGQLLFAGGIGLYIVGVTWFARTEAVASDQRMLIAGGLLMLAGIGMLAALPLVQPSVVTLAQLTPSGLWGILVLLSLVLARRAVIAITRLEPQNVQLTVKQAILSLIFYDAAITLAVCGTIWSVTIVALLLPMLGLRRWMYST</sequence>
<dbReference type="PANTHER" id="PTHR42723">
    <property type="entry name" value="CHLOROPHYLL SYNTHASE"/>
    <property type="match status" value="1"/>
</dbReference>